<protein>
    <submittedName>
        <fullName evidence="1">Uncharacterized protein</fullName>
    </submittedName>
</protein>
<dbReference type="RefSeq" id="WP_153725279.1">
    <property type="nucleotide sequence ID" value="NZ_CP045875.1"/>
</dbReference>
<sequence length="254" mass="30424">MINELQRKLDENVRLEFKNKMEEFLFEYINVQSKQDELRDILRKKAEFYRKFPRESLCSMTVEQYAYFERNSFIYWVVFELEKLGSTRSLFIDARNFTVVYNRNQQKYIYNQRFASLDDAWNKLRNDIIELIDVCDGNTLRALSSNNLLSNKYLLKGKIAYLYHPKKFLPIYNRAHLLYFLYELGIISSRNESDSPFSLPGTGSLRLNLLLKNIIYEIGRDGWNDPKVSDLWNSNYNFLIGIFLYKIMSPPRMR</sequence>
<keyword evidence="2" id="KW-1185">Reference proteome</keyword>
<dbReference type="AlphaFoldDB" id="A0A5Q2N610"/>
<dbReference type="OrthoDB" id="9781481at2"/>
<dbReference type="Proteomes" id="UP000366051">
    <property type="component" value="Chromosome"/>
</dbReference>
<accession>A0A5Q2N610</accession>
<name>A0A5Q2N610_9FIRM</name>
<organism evidence="1 2">
    <name type="scientific">Heliorestis convoluta</name>
    <dbReference type="NCBI Taxonomy" id="356322"/>
    <lineage>
        <taxon>Bacteria</taxon>
        <taxon>Bacillati</taxon>
        <taxon>Bacillota</taxon>
        <taxon>Clostridia</taxon>
        <taxon>Eubacteriales</taxon>
        <taxon>Heliobacteriaceae</taxon>
        <taxon>Heliorestis</taxon>
    </lineage>
</organism>
<reference evidence="2" key="1">
    <citation type="submission" date="2019-11" db="EMBL/GenBank/DDBJ databases">
        <title>Genome sequence of Heliorestis convoluta strain HH, an alkaliphilic and minimalistic phototrophic bacterium from a soda lake in Egypt.</title>
        <authorList>
            <person name="Dewey E.D."/>
            <person name="Stokes L.M."/>
            <person name="Burchell B.M."/>
            <person name="Shaffer K.N."/>
            <person name="Huntington A.M."/>
            <person name="Baker J.M."/>
            <person name="Nadendla S."/>
            <person name="Giglio M.G."/>
            <person name="Touchman J.W."/>
            <person name="Blankenship R.E."/>
            <person name="Madigan M.T."/>
            <person name="Sattley W.M."/>
        </authorList>
    </citation>
    <scope>NUCLEOTIDE SEQUENCE [LARGE SCALE GENOMIC DNA]</scope>
    <source>
        <strain evidence="2">HH</strain>
    </source>
</reference>
<dbReference type="EMBL" id="CP045875">
    <property type="protein sequence ID" value="QGG48005.1"/>
    <property type="molecule type" value="Genomic_DNA"/>
</dbReference>
<evidence type="ECO:0000313" key="1">
    <source>
        <dbReference type="EMBL" id="QGG48005.1"/>
    </source>
</evidence>
<evidence type="ECO:0000313" key="2">
    <source>
        <dbReference type="Proteomes" id="UP000366051"/>
    </source>
</evidence>
<proteinExistence type="predicted"/>
<dbReference type="KEGG" id="hcv:FTV88_1907"/>
<gene>
    <name evidence="1" type="ORF">FTV88_1907</name>
</gene>